<dbReference type="GO" id="GO:0005737">
    <property type="term" value="C:cytoplasm"/>
    <property type="evidence" value="ECO:0007669"/>
    <property type="project" value="TreeGrafter"/>
</dbReference>
<dbReference type="PANTHER" id="PTHR11680:SF35">
    <property type="entry name" value="SERINE HYDROXYMETHYLTRANSFERASE 1"/>
    <property type="match status" value="1"/>
</dbReference>
<evidence type="ECO:0000259" key="4">
    <source>
        <dbReference type="Pfam" id="PF00464"/>
    </source>
</evidence>
<sequence>MKMEEEKILSGRNYSYYLEAALSRVDPDIERIIEFERSRQIRKIILIPSESICPKPVLEALATPLTSLYAEGYPSRRMSEESDEKVLLDFDYQLAHYRRYSDRRFYKGVEFADFVESLAQRRVARCFATDKISADKIFVNVQPLSGAAANNAVYAAFLNPGDTIMGMSLSCGGHLTHGSEFNRSGRYYRVISYEPDPVSGKLDYDAIKELALQHKPKIIIAGYSAYPWSVDWKKFREIADSVGALLFADIAHVAGMVVAGVYPTPVGFADVVTFTTHKTLFGPRGAVILTTDRKKAKLIDDAVFPGEQGGPHINKMAAIAVAFKIAQSKEFKKLQRKIVDNAKVLASSLTEKGLKLVYGGTDTHLMLIDLNAIETRTGFPLKGEIAARILD</sequence>
<feature type="non-terminal residue" evidence="5">
    <location>
        <position position="391"/>
    </location>
</feature>
<gene>
    <name evidence="5" type="ORF">ENG47_05910</name>
</gene>
<dbReference type="Gene3D" id="3.40.640.10">
    <property type="entry name" value="Type I PLP-dependent aspartate aminotransferase-like (Major domain)"/>
    <property type="match status" value="1"/>
</dbReference>
<evidence type="ECO:0000313" key="5">
    <source>
        <dbReference type="EMBL" id="HDN85269.1"/>
    </source>
</evidence>
<dbReference type="InterPro" id="IPR015422">
    <property type="entry name" value="PyrdxlP-dep_Trfase_small"/>
</dbReference>
<accession>A0A7V0N068</accession>
<dbReference type="AlphaFoldDB" id="A0A7V0N068"/>
<dbReference type="GO" id="GO:0008483">
    <property type="term" value="F:transaminase activity"/>
    <property type="evidence" value="ECO:0007669"/>
    <property type="project" value="UniProtKB-KW"/>
</dbReference>
<protein>
    <submittedName>
        <fullName evidence="5">Aminotransferase class I/II-fold pyridoxal phosphate-dependent enzyme</fullName>
    </submittedName>
</protein>
<feature type="domain" description="Serine hydroxymethyltransferase-like" evidence="4">
    <location>
        <begin position="100"/>
        <end position="374"/>
    </location>
</feature>
<dbReference type="PIRSF" id="PIRSF000412">
    <property type="entry name" value="SHMT"/>
    <property type="match status" value="1"/>
</dbReference>
<dbReference type="Proteomes" id="UP000885660">
    <property type="component" value="Unassembled WGS sequence"/>
</dbReference>
<evidence type="ECO:0000256" key="1">
    <source>
        <dbReference type="ARBA" id="ARBA00001933"/>
    </source>
</evidence>
<dbReference type="EMBL" id="DRBC01000355">
    <property type="protein sequence ID" value="HDN85269.1"/>
    <property type="molecule type" value="Genomic_DNA"/>
</dbReference>
<dbReference type="GO" id="GO:0019264">
    <property type="term" value="P:glycine biosynthetic process from serine"/>
    <property type="evidence" value="ECO:0007669"/>
    <property type="project" value="InterPro"/>
</dbReference>
<dbReference type="PANTHER" id="PTHR11680">
    <property type="entry name" value="SERINE HYDROXYMETHYLTRANSFERASE"/>
    <property type="match status" value="1"/>
</dbReference>
<comment type="caution">
    <text evidence="5">The sequence shown here is derived from an EMBL/GenBank/DDBJ whole genome shotgun (WGS) entry which is preliminary data.</text>
</comment>
<dbReference type="InterPro" id="IPR049943">
    <property type="entry name" value="Ser_HO-MeTrfase-like"/>
</dbReference>
<evidence type="ECO:0000256" key="3">
    <source>
        <dbReference type="PIRSR" id="PIRSR000412-50"/>
    </source>
</evidence>
<keyword evidence="5" id="KW-0032">Aminotransferase</keyword>
<dbReference type="SUPFAM" id="SSF53383">
    <property type="entry name" value="PLP-dependent transferases"/>
    <property type="match status" value="1"/>
</dbReference>
<organism evidence="5">
    <name type="scientific">Aerophobetes bacterium</name>
    <dbReference type="NCBI Taxonomy" id="2030807"/>
    <lineage>
        <taxon>Bacteria</taxon>
        <taxon>Candidatus Aerophobota</taxon>
    </lineage>
</organism>
<dbReference type="NCBIfam" id="NF000586">
    <property type="entry name" value="PRK00011.1"/>
    <property type="match status" value="1"/>
</dbReference>
<dbReference type="GO" id="GO:0004372">
    <property type="term" value="F:glycine hydroxymethyltransferase activity"/>
    <property type="evidence" value="ECO:0007669"/>
    <property type="project" value="InterPro"/>
</dbReference>
<dbReference type="InterPro" id="IPR001085">
    <property type="entry name" value="Ser_HO-MeTrfase"/>
</dbReference>
<name>A0A7V0N068_UNCAE</name>
<keyword evidence="2 3" id="KW-0663">Pyridoxal phosphate</keyword>
<dbReference type="InterPro" id="IPR039429">
    <property type="entry name" value="SHMT-like_dom"/>
</dbReference>
<evidence type="ECO:0000256" key="2">
    <source>
        <dbReference type="ARBA" id="ARBA00022898"/>
    </source>
</evidence>
<dbReference type="InterPro" id="IPR015424">
    <property type="entry name" value="PyrdxlP-dep_Trfase"/>
</dbReference>
<feature type="domain" description="Serine hydroxymethyltransferase-like" evidence="4">
    <location>
        <begin position="22"/>
        <end position="78"/>
    </location>
</feature>
<feature type="modified residue" description="N6-(pyridoxal phosphate)lysine" evidence="3">
    <location>
        <position position="278"/>
    </location>
</feature>
<comment type="cofactor">
    <cofactor evidence="1 3">
        <name>pyridoxal 5'-phosphate</name>
        <dbReference type="ChEBI" id="CHEBI:597326"/>
    </cofactor>
</comment>
<dbReference type="Pfam" id="PF00464">
    <property type="entry name" value="SHMT"/>
    <property type="match status" value="2"/>
</dbReference>
<keyword evidence="5" id="KW-0808">Transferase</keyword>
<proteinExistence type="predicted"/>
<reference evidence="5" key="1">
    <citation type="journal article" date="2020" name="mSystems">
        <title>Genome- and Community-Level Interaction Insights into Carbon Utilization and Element Cycling Functions of Hydrothermarchaeota in Hydrothermal Sediment.</title>
        <authorList>
            <person name="Zhou Z."/>
            <person name="Liu Y."/>
            <person name="Xu W."/>
            <person name="Pan J."/>
            <person name="Luo Z.H."/>
            <person name="Li M."/>
        </authorList>
    </citation>
    <scope>NUCLEOTIDE SEQUENCE [LARGE SCALE GENOMIC DNA]</scope>
    <source>
        <strain evidence="5">HyVt-219</strain>
    </source>
</reference>
<dbReference type="CDD" id="cd00378">
    <property type="entry name" value="SHMT"/>
    <property type="match status" value="1"/>
</dbReference>
<dbReference type="InterPro" id="IPR015421">
    <property type="entry name" value="PyrdxlP-dep_Trfase_major"/>
</dbReference>
<dbReference type="GO" id="GO:0035999">
    <property type="term" value="P:tetrahydrofolate interconversion"/>
    <property type="evidence" value="ECO:0007669"/>
    <property type="project" value="InterPro"/>
</dbReference>
<dbReference type="GO" id="GO:0030170">
    <property type="term" value="F:pyridoxal phosphate binding"/>
    <property type="evidence" value="ECO:0007669"/>
    <property type="project" value="InterPro"/>
</dbReference>
<dbReference type="Gene3D" id="3.90.1150.10">
    <property type="entry name" value="Aspartate Aminotransferase, domain 1"/>
    <property type="match status" value="1"/>
</dbReference>